<evidence type="ECO:0000313" key="2">
    <source>
        <dbReference type="EMBL" id="APW99315.1"/>
    </source>
</evidence>
<dbReference type="STRING" id="358396.CHINAEXTREME_16725"/>
<feature type="transmembrane region" description="Helical" evidence="1">
    <location>
        <begin position="170"/>
        <end position="192"/>
    </location>
</feature>
<dbReference type="Proteomes" id="UP000011555">
    <property type="component" value="Unassembled WGS sequence"/>
</dbReference>
<feature type="transmembrane region" description="Helical" evidence="1">
    <location>
        <begin position="49"/>
        <end position="68"/>
    </location>
</feature>
<keyword evidence="4" id="KW-1185">Reference proteome</keyword>
<reference evidence="2 5" key="1">
    <citation type="journal article" date="2011" name="J. Bacteriol.">
        <title>Genome sequence of Halobiforma lacisalsi AJ5, an extremely halophilic archaeon which harbors a bop gene.</title>
        <authorList>
            <person name="Jiang X."/>
            <person name="Wang S."/>
            <person name="Cheng H."/>
            <person name="Huo Y."/>
            <person name="Zhang X."/>
            <person name="Zhu X."/>
            <person name="Han X."/>
            <person name="Ni P."/>
            <person name="Wu M."/>
        </authorList>
    </citation>
    <scope>NUCLEOTIDE SEQUENCE [LARGE SCALE GENOMIC DNA]</scope>
    <source>
        <strain evidence="2 5">AJ5</strain>
    </source>
</reference>
<dbReference type="AlphaFoldDB" id="M0LFW7"/>
<evidence type="ECO:0000313" key="3">
    <source>
        <dbReference type="EMBL" id="EMA30890.1"/>
    </source>
</evidence>
<feature type="transmembrane region" description="Helical" evidence="1">
    <location>
        <begin position="249"/>
        <end position="268"/>
    </location>
</feature>
<evidence type="ECO:0000256" key="1">
    <source>
        <dbReference type="SAM" id="Phobius"/>
    </source>
</evidence>
<feature type="transmembrane region" description="Helical" evidence="1">
    <location>
        <begin position="405"/>
        <end position="425"/>
    </location>
</feature>
<dbReference type="EMBL" id="AOLZ01000056">
    <property type="protein sequence ID" value="EMA30890.1"/>
    <property type="molecule type" value="Genomic_DNA"/>
</dbReference>
<gene>
    <name evidence="3" type="ORF">C445_16336</name>
    <name evidence="2" type="ORF">CHINAEXTREME_16725</name>
</gene>
<dbReference type="EMBL" id="CP019285">
    <property type="protein sequence ID" value="APW99315.1"/>
    <property type="molecule type" value="Genomic_DNA"/>
</dbReference>
<dbReference type="RefSeq" id="WP_007142968.1">
    <property type="nucleotide sequence ID" value="NZ_AOLZ01000056.1"/>
</dbReference>
<dbReference type="KEGG" id="hlc:CHINAEXTREME16725"/>
<dbReference type="GeneID" id="30922803"/>
<feature type="transmembrane region" description="Helical" evidence="1">
    <location>
        <begin position="431"/>
        <end position="456"/>
    </location>
</feature>
<dbReference type="eggNOG" id="arCOG03185">
    <property type="taxonomic scope" value="Archaea"/>
</dbReference>
<reference evidence="3 4" key="2">
    <citation type="journal article" date="2014" name="PLoS Genet.">
        <title>Phylogenetically driven sequencing of extremely halophilic archaea reveals strategies for static and dynamic osmo-response.</title>
        <authorList>
            <person name="Becker E.A."/>
            <person name="Seitzer P.M."/>
            <person name="Tritt A."/>
            <person name="Larsen D."/>
            <person name="Krusor M."/>
            <person name="Yao A.I."/>
            <person name="Wu D."/>
            <person name="Madern D."/>
            <person name="Eisen J.A."/>
            <person name="Darling A.E."/>
            <person name="Facciotti M.T."/>
        </authorList>
    </citation>
    <scope>NUCLEOTIDE SEQUENCE [LARGE SCALE GENOMIC DNA]</scope>
    <source>
        <strain evidence="3 4">AJ5</strain>
    </source>
</reference>
<protein>
    <recommendedName>
        <fullName evidence="6">Glycosyltransferase RgtA/B/C/D-like domain-containing protein</fullName>
    </recommendedName>
</protein>
<sequence>MSPHTVANAEPFRKLALAIGFLALAGSAFLARSAPATGYELSIFTSTPPLVWAGLLLAAAIALTVAFVPPGGSENRTDDSRGRTGTGTRTRTRTRPVALLLGGLSMALFAGLPIVRGYRFFGRHDSLTHLGWARAISEGTIVPFDLYYPGIHTVTVLTSSVLGTPLARSMLYVVLLAVLVFCTFVPLCVGTIVEDRRAVTIATFAGFLLLPVTTISMYMSAHAMSQAVMFSALFFYLLIRYVRADRTTATVSATGTLLALAAVATVVYHPQLVAHLIVALAGIALVQFLARRVASDGRVAGQSTVYGHTLLLIALFLVWTSNHGFFSGMAGHYLGAAVEFLLEGRGGADTVAAQGASLSAIGGSLTEVFVKLFLAQLVFTLLAAALVTGIVISRSSLLRRVRPETTYFTVALLGLGPLFLIYFVAPDSTMHFRVFGLMMVFVTVLGSIALFGLYAWATDSRGPRSRMSVRLPGGRPLFAVGFALLLVLSLAAVFPSPYTYNASPHVSEAEMGGYEAAFDESVEDVPFVGLRNGPNRYDDAINGNEDRMRLHEGPPEGGLGSNLAEQYDENRYLVLTRSDYERETVAYRELRHTESELDAVDSQPGVDRLRSNGEFHLYWIDGGDSPA</sequence>
<keyword evidence="1" id="KW-1133">Transmembrane helix</keyword>
<feature type="transmembrane region" description="Helical" evidence="1">
    <location>
        <begin position="305"/>
        <end position="326"/>
    </location>
</feature>
<accession>M0LFW7</accession>
<keyword evidence="1" id="KW-0812">Transmembrane</keyword>
<feature type="transmembrane region" description="Helical" evidence="1">
    <location>
        <begin position="97"/>
        <end position="115"/>
    </location>
</feature>
<feature type="transmembrane region" description="Helical" evidence="1">
    <location>
        <begin position="373"/>
        <end position="393"/>
    </location>
</feature>
<reference evidence="2" key="3">
    <citation type="submission" date="2017-01" db="EMBL/GenBank/DDBJ databases">
        <authorList>
            <person name="Mah S.A."/>
            <person name="Swanson W.J."/>
            <person name="Moy G.W."/>
            <person name="Vacquier V.D."/>
        </authorList>
    </citation>
    <scope>NUCLEOTIDE SEQUENCE</scope>
    <source>
        <strain evidence="2">AJ5</strain>
    </source>
</reference>
<dbReference type="Proteomes" id="UP000186547">
    <property type="component" value="Chromosome"/>
</dbReference>
<dbReference type="PATRIC" id="fig|358396.7.peg.3324"/>
<proteinExistence type="predicted"/>
<name>M0LFW7_NATLA</name>
<feature type="transmembrane region" description="Helical" evidence="1">
    <location>
        <begin position="477"/>
        <end position="498"/>
    </location>
</feature>
<keyword evidence="1" id="KW-0472">Membrane</keyword>
<feature type="transmembrane region" description="Helical" evidence="1">
    <location>
        <begin position="274"/>
        <end position="293"/>
    </location>
</feature>
<evidence type="ECO:0008006" key="6">
    <source>
        <dbReference type="Google" id="ProtNLM"/>
    </source>
</evidence>
<feature type="transmembrane region" description="Helical" evidence="1">
    <location>
        <begin position="224"/>
        <end position="242"/>
    </location>
</feature>
<evidence type="ECO:0000313" key="4">
    <source>
        <dbReference type="Proteomes" id="UP000011555"/>
    </source>
</evidence>
<feature type="transmembrane region" description="Helical" evidence="1">
    <location>
        <begin position="199"/>
        <end position="218"/>
    </location>
</feature>
<organism evidence="3 4">
    <name type="scientific">Natronobacterium lacisalsi AJ5</name>
    <dbReference type="NCBI Taxonomy" id="358396"/>
    <lineage>
        <taxon>Archaea</taxon>
        <taxon>Methanobacteriati</taxon>
        <taxon>Methanobacteriota</taxon>
        <taxon>Stenosarchaea group</taxon>
        <taxon>Halobacteria</taxon>
        <taxon>Halobacteriales</taxon>
        <taxon>Natrialbaceae</taxon>
        <taxon>Natronobacterium</taxon>
    </lineage>
</organism>
<evidence type="ECO:0000313" key="5">
    <source>
        <dbReference type="Proteomes" id="UP000186547"/>
    </source>
</evidence>